<accession>A0ABX1FGE8</accession>
<dbReference type="Pfam" id="PF00440">
    <property type="entry name" value="TetR_N"/>
    <property type="match status" value="1"/>
</dbReference>
<evidence type="ECO:0000259" key="3">
    <source>
        <dbReference type="PROSITE" id="PS50977"/>
    </source>
</evidence>
<protein>
    <submittedName>
        <fullName evidence="4">TetR family transcriptional regulator</fullName>
    </submittedName>
</protein>
<evidence type="ECO:0000256" key="2">
    <source>
        <dbReference type="PROSITE-ProRule" id="PRU00335"/>
    </source>
</evidence>
<organism evidence="4 5">
    <name type="scientific">Lentzea indica</name>
    <dbReference type="NCBI Taxonomy" id="2604800"/>
    <lineage>
        <taxon>Bacteria</taxon>
        <taxon>Bacillati</taxon>
        <taxon>Actinomycetota</taxon>
        <taxon>Actinomycetes</taxon>
        <taxon>Pseudonocardiales</taxon>
        <taxon>Pseudonocardiaceae</taxon>
        <taxon>Lentzea</taxon>
    </lineage>
</organism>
<dbReference type="PROSITE" id="PS50977">
    <property type="entry name" value="HTH_TETR_2"/>
    <property type="match status" value="1"/>
</dbReference>
<dbReference type="InterPro" id="IPR009057">
    <property type="entry name" value="Homeodomain-like_sf"/>
</dbReference>
<keyword evidence="1 2" id="KW-0238">DNA-binding</keyword>
<name>A0ABX1FGE8_9PSEU</name>
<dbReference type="SUPFAM" id="SSF46689">
    <property type="entry name" value="Homeodomain-like"/>
    <property type="match status" value="1"/>
</dbReference>
<comment type="caution">
    <text evidence="4">The sequence shown here is derived from an EMBL/GenBank/DDBJ whole genome shotgun (WGS) entry which is preliminary data.</text>
</comment>
<evidence type="ECO:0000313" key="5">
    <source>
        <dbReference type="Proteomes" id="UP001515943"/>
    </source>
</evidence>
<dbReference type="Pfam" id="PF17940">
    <property type="entry name" value="TetR_C_31"/>
    <property type="match status" value="1"/>
</dbReference>
<evidence type="ECO:0000313" key="4">
    <source>
        <dbReference type="EMBL" id="NKE58044.1"/>
    </source>
</evidence>
<dbReference type="EMBL" id="VSRL01000044">
    <property type="protein sequence ID" value="NKE58044.1"/>
    <property type="molecule type" value="Genomic_DNA"/>
</dbReference>
<dbReference type="InterPro" id="IPR041583">
    <property type="entry name" value="TetR_C_31"/>
</dbReference>
<dbReference type="Gene3D" id="1.10.357.10">
    <property type="entry name" value="Tetracycline Repressor, domain 2"/>
    <property type="match status" value="1"/>
</dbReference>
<sequence>MPPPTTIAFIPASSTDVEDSTPVDYSCRETRSTVRKDLITDAAIRIVAEQGMRGLTHRAVDREAGLPEGSTSAYFRTRKALIEGFVERLAVQEQQEIVLDQDDLAGGIAKTIDGWLVERNRTLARYAAMLEATHHPELKSILVHSPREQATALARALGHESPEHAGAHFTAFIEGLLFYRLVGGGSTTGPRPGTEESLRDLKKAVEKVLRP</sequence>
<reference evidence="4 5" key="1">
    <citation type="submission" date="2019-08" db="EMBL/GenBank/DDBJ databases">
        <title>Lentzea from Indian Himalayas.</title>
        <authorList>
            <person name="Mandal S."/>
            <person name="Mallick Gupta A."/>
            <person name="Maiti P.K."/>
            <person name="Sarkar J."/>
            <person name="Mandal S."/>
        </authorList>
    </citation>
    <scope>NUCLEOTIDE SEQUENCE [LARGE SCALE GENOMIC DNA]</scope>
    <source>
        <strain evidence="4 5">PSKA42</strain>
    </source>
</reference>
<keyword evidence="5" id="KW-1185">Reference proteome</keyword>
<evidence type="ECO:0000256" key="1">
    <source>
        <dbReference type="ARBA" id="ARBA00023125"/>
    </source>
</evidence>
<gene>
    <name evidence="4" type="ORF">FXN61_14880</name>
</gene>
<feature type="DNA-binding region" description="H-T-H motif" evidence="2">
    <location>
        <begin position="56"/>
        <end position="75"/>
    </location>
</feature>
<proteinExistence type="predicted"/>
<feature type="domain" description="HTH tetR-type" evidence="3">
    <location>
        <begin position="33"/>
        <end position="93"/>
    </location>
</feature>
<dbReference type="Proteomes" id="UP001515943">
    <property type="component" value="Unassembled WGS sequence"/>
</dbReference>
<dbReference type="InterPro" id="IPR001647">
    <property type="entry name" value="HTH_TetR"/>
</dbReference>